<dbReference type="SMART" id="SM00530">
    <property type="entry name" value="HTH_XRE"/>
    <property type="match status" value="1"/>
</dbReference>
<evidence type="ECO:0000256" key="1">
    <source>
        <dbReference type="ARBA" id="ARBA00023125"/>
    </source>
</evidence>
<dbReference type="Pfam" id="PF07883">
    <property type="entry name" value="Cupin_2"/>
    <property type="match status" value="1"/>
</dbReference>
<gene>
    <name evidence="3" type="ORF">CE91St16_00830</name>
</gene>
<name>A0AA37KJP6_9BACT</name>
<dbReference type="AlphaFoldDB" id="A0AA37KJP6"/>
<dbReference type="InterPro" id="IPR010982">
    <property type="entry name" value="Lambda_DNA-bd_dom_sf"/>
</dbReference>
<proteinExistence type="predicted"/>
<dbReference type="Pfam" id="PF01381">
    <property type="entry name" value="HTH_3"/>
    <property type="match status" value="1"/>
</dbReference>
<dbReference type="RefSeq" id="WP_195291021.1">
    <property type="nucleotide sequence ID" value="NZ_AP025581.1"/>
</dbReference>
<dbReference type="InterPro" id="IPR001387">
    <property type="entry name" value="Cro/C1-type_HTH"/>
</dbReference>
<feature type="domain" description="HTH cro/C1-type" evidence="2">
    <location>
        <begin position="12"/>
        <end position="66"/>
    </location>
</feature>
<dbReference type="GO" id="GO:0005829">
    <property type="term" value="C:cytosol"/>
    <property type="evidence" value="ECO:0007669"/>
    <property type="project" value="TreeGrafter"/>
</dbReference>
<dbReference type="Gene3D" id="1.10.260.40">
    <property type="entry name" value="lambda repressor-like DNA-binding domains"/>
    <property type="match status" value="1"/>
</dbReference>
<dbReference type="InterPro" id="IPR050807">
    <property type="entry name" value="TransReg_Diox_bact_type"/>
</dbReference>
<dbReference type="InterPro" id="IPR014710">
    <property type="entry name" value="RmlC-like_jellyroll"/>
</dbReference>
<dbReference type="SUPFAM" id="SSF47413">
    <property type="entry name" value="lambda repressor-like DNA-binding domains"/>
    <property type="match status" value="1"/>
</dbReference>
<dbReference type="InterPro" id="IPR013096">
    <property type="entry name" value="Cupin_2"/>
</dbReference>
<dbReference type="PROSITE" id="PS50943">
    <property type="entry name" value="HTH_CROC1"/>
    <property type="match status" value="1"/>
</dbReference>
<dbReference type="GO" id="GO:0003677">
    <property type="term" value="F:DNA binding"/>
    <property type="evidence" value="ECO:0007669"/>
    <property type="project" value="UniProtKB-KW"/>
</dbReference>
<dbReference type="CDD" id="cd00093">
    <property type="entry name" value="HTH_XRE"/>
    <property type="match status" value="1"/>
</dbReference>
<evidence type="ECO:0000313" key="4">
    <source>
        <dbReference type="Proteomes" id="UP001055105"/>
    </source>
</evidence>
<dbReference type="GO" id="GO:0003700">
    <property type="term" value="F:DNA-binding transcription factor activity"/>
    <property type="evidence" value="ECO:0007669"/>
    <property type="project" value="TreeGrafter"/>
</dbReference>
<protein>
    <submittedName>
        <fullName evidence="3">Transcriptional regulator</fullName>
    </submittedName>
</protein>
<dbReference type="CDD" id="cd02209">
    <property type="entry name" value="cupin_XRE_C"/>
    <property type="match status" value="1"/>
</dbReference>
<dbReference type="SUPFAM" id="SSF51182">
    <property type="entry name" value="RmlC-like cupins"/>
    <property type="match status" value="1"/>
</dbReference>
<sequence length="184" mass="20521">MCDPIKSIANRLRGLREVLELSAQEVAESCHLRVEEYMALESGESDISVNVLQTIARRYGISLDVLMFGEEPKMNAYFITRAGAGVSVERRKAYKYEALASGFRDRKADPFIVTVEPAPTDAPMHLNSHEGQEMNYVLEGRLLLSLNGKELVLNVGDSLYFDSSLPHGMKALDGRPVRFLAIIM</sequence>
<dbReference type="EMBL" id="BQOL01000001">
    <property type="protein sequence ID" value="GKI17175.1"/>
    <property type="molecule type" value="Genomic_DNA"/>
</dbReference>
<dbReference type="Gene3D" id="2.60.120.10">
    <property type="entry name" value="Jelly Rolls"/>
    <property type="match status" value="1"/>
</dbReference>
<dbReference type="PANTHER" id="PTHR46797">
    <property type="entry name" value="HTH-TYPE TRANSCRIPTIONAL REGULATOR"/>
    <property type="match status" value="1"/>
</dbReference>
<keyword evidence="1" id="KW-0238">DNA-binding</keyword>
<reference evidence="3" key="1">
    <citation type="submission" date="2022-01" db="EMBL/GenBank/DDBJ databases">
        <title>Novel bile acid biosynthetic pathways are enriched in the microbiome of centenarians.</title>
        <authorList>
            <person name="Sato Y."/>
            <person name="Atarashi K."/>
            <person name="Plichta R.D."/>
            <person name="Arai Y."/>
            <person name="Sasajima S."/>
            <person name="Kearney M.S."/>
            <person name="Suda W."/>
            <person name="Takeshita K."/>
            <person name="Sasaki T."/>
            <person name="Okamoto S."/>
            <person name="Skelly N.A."/>
            <person name="Okamura Y."/>
            <person name="Vlamakis H."/>
            <person name="Li Y."/>
            <person name="Tanoue T."/>
            <person name="Takei H."/>
            <person name="Nittono H."/>
            <person name="Narushima S."/>
            <person name="Irie J."/>
            <person name="Itoh H."/>
            <person name="Moriya K."/>
            <person name="Sugiura Y."/>
            <person name="Suematsu M."/>
            <person name="Moritoki N."/>
            <person name="Shibata S."/>
            <person name="Littman R.D."/>
            <person name="Fischbach A.M."/>
            <person name="Uwamino Y."/>
            <person name="Inoue T."/>
            <person name="Honda A."/>
            <person name="Hattori M."/>
            <person name="Murai T."/>
            <person name="Xavier J.R."/>
            <person name="Hirose N."/>
            <person name="Honda K."/>
        </authorList>
    </citation>
    <scope>NUCLEOTIDE SEQUENCE</scope>
    <source>
        <strain evidence="3">CE91-St16</strain>
    </source>
</reference>
<organism evidence="3 4">
    <name type="scientific">Alistipes finegoldii</name>
    <dbReference type="NCBI Taxonomy" id="214856"/>
    <lineage>
        <taxon>Bacteria</taxon>
        <taxon>Pseudomonadati</taxon>
        <taxon>Bacteroidota</taxon>
        <taxon>Bacteroidia</taxon>
        <taxon>Bacteroidales</taxon>
        <taxon>Rikenellaceae</taxon>
        <taxon>Alistipes</taxon>
    </lineage>
</organism>
<comment type="caution">
    <text evidence="3">The sequence shown here is derived from an EMBL/GenBank/DDBJ whole genome shotgun (WGS) entry which is preliminary data.</text>
</comment>
<evidence type="ECO:0000259" key="2">
    <source>
        <dbReference type="PROSITE" id="PS50943"/>
    </source>
</evidence>
<dbReference type="InterPro" id="IPR011051">
    <property type="entry name" value="RmlC_Cupin_sf"/>
</dbReference>
<dbReference type="PANTHER" id="PTHR46797:SF19">
    <property type="entry name" value="BLL2473 PROTEIN"/>
    <property type="match status" value="1"/>
</dbReference>
<evidence type="ECO:0000313" key="3">
    <source>
        <dbReference type="EMBL" id="GKI17175.1"/>
    </source>
</evidence>
<dbReference type="Proteomes" id="UP001055105">
    <property type="component" value="Unassembled WGS sequence"/>
</dbReference>
<accession>A0AA37KJP6</accession>